<dbReference type="EMBL" id="BRYB01000732">
    <property type="protein sequence ID" value="GMI36442.1"/>
    <property type="molecule type" value="Genomic_DNA"/>
</dbReference>
<dbReference type="Proteomes" id="UP001165060">
    <property type="component" value="Unassembled WGS sequence"/>
</dbReference>
<comment type="caution">
    <text evidence="1">The sequence shown here is derived from an EMBL/GenBank/DDBJ whole genome shotgun (WGS) entry which is preliminary data.</text>
</comment>
<evidence type="ECO:0000313" key="1">
    <source>
        <dbReference type="EMBL" id="GMI36442.1"/>
    </source>
</evidence>
<name>A0ABQ6MYT1_9STRA</name>
<keyword evidence="2" id="KW-1185">Reference proteome</keyword>
<gene>
    <name evidence="1" type="ORF">TeGR_g6697</name>
</gene>
<evidence type="ECO:0000313" key="2">
    <source>
        <dbReference type="Proteomes" id="UP001165060"/>
    </source>
</evidence>
<accession>A0ABQ6MYT1</accession>
<reference evidence="1 2" key="1">
    <citation type="journal article" date="2023" name="Commun. Biol.">
        <title>Genome analysis of Parmales, the sister group of diatoms, reveals the evolutionary specialization of diatoms from phago-mixotrophs to photoautotrophs.</title>
        <authorList>
            <person name="Ban H."/>
            <person name="Sato S."/>
            <person name="Yoshikawa S."/>
            <person name="Yamada K."/>
            <person name="Nakamura Y."/>
            <person name="Ichinomiya M."/>
            <person name="Sato N."/>
            <person name="Blanc-Mathieu R."/>
            <person name="Endo H."/>
            <person name="Kuwata A."/>
            <person name="Ogata H."/>
        </authorList>
    </citation>
    <scope>NUCLEOTIDE SEQUENCE [LARGE SCALE GENOMIC DNA]</scope>
</reference>
<protein>
    <submittedName>
        <fullName evidence="1">Uncharacterized protein</fullName>
    </submittedName>
</protein>
<organism evidence="1 2">
    <name type="scientific">Tetraparma gracilis</name>
    <dbReference type="NCBI Taxonomy" id="2962635"/>
    <lineage>
        <taxon>Eukaryota</taxon>
        <taxon>Sar</taxon>
        <taxon>Stramenopiles</taxon>
        <taxon>Ochrophyta</taxon>
        <taxon>Bolidophyceae</taxon>
        <taxon>Parmales</taxon>
        <taxon>Triparmaceae</taxon>
        <taxon>Tetraparma</taxon>
    </lineage>
</organism>
<sequence length="126" mass="13362">MESFCSDEWVCGPDGCYVIVDEETGALTPATAASLSGGLMSAVEDACVVEEGRVVEDAGRTVIEGKGALFTADECMIVWDSAECTEDGCSFKVVCDVSSELSIADDWKMLIGEEDRKKFSGVLATL</sequence>
<proteinExistence type="predicted"/>